<reference evidence="2" key="1">
    <citation type="submission" date="2021-01" db="EMBL/GenBank/DDBJ databases">
        <authorList>
            <person name="Kaushik A."/>
        </authorList>
    </citation>
    <scope>NUCLEOTIDE SEQUENCE</scope>
    <source>
        <strain evidence="2">AG4-R118</strain>
    </source>
</reference>
<comment type="caution">
    <text evidence="2">The sequence shown here is derived from an EMBL/GenBank/DDBJ whole genome shotgun (WGS) entry which is preliminary data.</text>
</comment>
<evidence type="ECO:0000256" key="1">
    <source>
        <dbReference type="SAM" id="SignalP"/>
    </source>
</evidence>
<dbReference type="EMBL" id="CAJMWX010001605">
    <property type="protein sequence ID" value="CAE6498692.1"/>
    <property type="molecule type" value="Genomic_DNA"/>
</dbReference>
<dbReference type="AlphaFoldDB" id="A0A8H3CTR4"/>
<organism evidence="2 3">
    <name type="scientific">Rhizoctonia solani</name>
    <dbReference type="NCBI Taxonomy" id="456999"/>
    <lineage>
        <taxon>Eukaryota</taxon>
        <taxon>Fungi</taxon>
        <taxon>Dikarya</taxon>
        <taxon>Basidiomycota</taxon>
        <taxon>Agaricomycotina</taxon>
        <taxon>Agaricomycetes</taxon>
        <taxon>Cantharellales</taxon>
        <taxon>Ceratobasidiaceae</taxon>
        <taxon>Rhizoctonia</taxon>
    </lineage>
</organism>
<gene>
    <name evidence="2" type="ORF">RDB_LOCUS150176</name>
</gene>
<proteinExistence type="predicted"/>
<evidence type="ECO:0000313" key="2">
    <source>
        <dbReference type="EMBL" id="CAE6498692.1"/>
    </source>
</evidence>
<keyword evidence="1" id="KW-0732">Signal</keyword>
<name>A0A8H3CTR4_9AGAM</name>
<protein>
    <recommendedName>
        <fullName evidence="4">Malate dehydrogenase</fullName>
    </recommendedName>
</protein>
<evidence type="ECO:0008006" key="4">
    <source>
        <dbReference type="Google" id="ProtNLM"/>
    </source>
</evidence>
<dbReference type="Proteomes" id="UP000663888">
    <property type="component" value="Unassembled WGS sequence"/>
</dbReference>
<dbReference type="PANTHER" id="PTHR35567:SF1">
    <property type="entry name" value="CONSERVED FUNGAL PROTEIN (AFU_ORTHOLOGUE AFUA_1G14230)"/>
    <property type="match status" value="1"/>
</dbReference>
<accession>A0A8H3CTR4</accession>
<dbReference type="InterPro" id="IPR021851">
    <property type="entry name" value="DUF3455"/>
</dbReference>
<dbReference type="Pfam" id="PF11937">
    <property type="entry name" value="DUF3455"/>
    <property type="match status" value="1"/>
</dbReference>
<sequence>MIFPVFSTAIAFFASTIVASAQKTSGCDVSAAKLDLPSGLSIPRGVKPLYITVGIGTQNYTCSSSGTYNAAGAVANLVDMSCAYTANPNLFNNAESWAYALFSNWQYPLKPYIDIIGKHYFITENGSGAPKFDFAQSGKGYVVTKKIGGVPSPDGSENVDWLELQNTSGNLAKYVFRVNTIRGQPPASCRAGQTLTVKYTAKYWFFG</sequence>
<feature type="chain" id="PRO_5034081870" description="Malate dehydrogenase" evidence="1">
    <location>
        <begin position="22"/>
        <end position="207"/>
    </location>
</feature>
<evidence type="ECO:0000313" key="3">
    <source>
        <dbReference type="Proteomes" id="UP000663888"/>
    </source>
</evidence>
<feature type="signal peptide" evidence="1">
    <location>
        <begin position="1"/>
        <end position="21"/>
    </location>
</feature>
<dbReference type="PANTHER" id="PTHR35567">
    <property type="entry name" value="MALATE DEHYDROGENASE (AFU_ORTHOLOGUE AFUA_2G13800)"/>
    <property type="match status" value="1"/>
</dbReference>